<dbReference type="Pfam" id="PF01381">
    <property type="entry name" value="HTH_3"/>
    <property type="match status" value="1"/>
</dbReference>
<dbReference type="SUPFAM" id="SSF47413">
    <property type="entry name" value="lambda repressor-like DNA-binding domains"/>
    <property type="match status" value="1"/>
</dbReference>
<evidence type="ECO:0000313" key="4">
    <source>
        <dbReference type="EMBL" id="HIV26921.1"/>
    </source>
</evidence>
<dbReference type="PROSITE" id="PS50943">
    <property type="entry name" value="HTH_CROC1"/>
    <property type="match status" value="1"/>
</dbReference>
<feature type="transmembrane region" description="Helical" evidence="2">
    <location>
        <begin position="297"/>
        <end position="320"/>
    </location>
</feature>
<dbReference type="SMART" id="SM00530">
    <property type="entry name" value="HTH_XRE"/>
    <property type="match status" value="1"/>
</dbReference>
<comment type="caution">
    <text evidence="4">The sequence shown here is derived from an EMBL/GenBank/DDBJ whole genome shotgun (WGS) entry which is preliminary data.</text>
</comment>
<feature type="transmembrane region" description="Helical" evidence="2">
    <location>
        <begin position="220"/>
        <end position="243"/>
    </location>
</feature>
<organism evidence="4 5">
    <name type="scientific">Candidatus Ornithocaccomicrobium faecavium</name>
    <dbReference type="NCBI Taxonomy" id="2840890"/>
    <lineage>
        <taxon>Bacteria</taxon>
        <taxon>Bacillati</taxon>
        <taxon>Bacillota</taxon>
        <taxon>Clostridia</taxon>
        <taxon>Candidatus Ornithocaccomicrobium</taxon>
    </lineage>
</organism>
<keyword evidence="1" id="KW-0238">DNA-binding</keyword>
<keyword evidence="2" id="KW-1133">Transmembrane helix</keyword>
<feature type="transmembrane region" description="Helical" evidence="2">
    <location>
        <begin position="101"/>
        <end position="121"/>
    </location>
</feature>
<evidence type="ECO:0000313" key="5">
    <source>
        <dbReference type="Proteomes" id="UP000886884"/>
    </source>
</evidence>
<dbReference type="Gene3D" id="1.10.260.40">
    <property type="entry name" value="lambda repressor-like DNA-binding domains"/>
    <property type="match status" value="1"/>
</dbReference>
<dbReference type="InterPro" id="IPR001387">
    <property type="entry name" value="Cro/C1-type_HTH"/>
</dbReference>
<evidence type="ECO:0000256" key="1">
    <source>
        <dbReference type="ARBA" id="ARBA00023125"/>
    </source>
</evidence>
<dbReference type="EMBL" id="DVOT01000056">
    <property type="protein sequence ID" value="HIV26921.1"/>
    <property type="molecule type" value="Genomic_DNA"/>
</dbReference>
<feature type="transmembrane region" description="Helical" evidence="2">
    <location>
        <begin position="133"/>
        <end position="154"/>
    </location>
</feature>
<keyword evidence="2" id="KW-0812">Transmembrane</keyword>
<keyword evidence="2" id="KW-0472">Membrane</keyword>
<reference evidence="4" key="1">
    <citation type="submission" date="2020-10" db="EMBL/GenBank/DDBJ databases">
        <authorList>
            <person name="Gilroy R."/>
        </authorList>
    </citation>
    <scope>NUCLEOTIDE SEQUENCE</scope>
    <source>
        <strain evidence="4">CHK183-6373</strain>
    </source>
</reference>
<evidence type="ECO:0000259" key="3">
    <source>
        <dbReference type="PROSITE" id="PS50943"/>
    </source>
</evidence>
<gene>
    <name evidence="4" type="ORF">IAA64_03050</name>
</gene>
<feature type="transmembrane region" description="Helical" evidence="2">
    <location>
        <begin position="272"/>
        <end position="291"/>
    </location>
</feature>
<name>A0A9D1TBR1_9FIRM</name>
<dbReference type="CDD" id="cd00093">
    <property type="entry name" value="HTH_XRE"/>
    <property type="match status" value="1"/>
</dbReference>
<dbReference type="PANTHER" id="PTHR46558">
    <property type="entry name" value="TRACRIPTIONAL REGULATORY PROTEIN-RELATED-RELATED"/>
    <property type="match status" value="1"/>
</dbReference>
<accession>A0A9D1TBR1</accession>
<reference evidence="4" key="2">
    <citation type="journal article" date="2021" name="PeerJ">
        <title>Extensive microbial diversity within the chicken gut microbiome revealed by metagenomics and culture.</title>
        <authorList>
            <person name="Gilroy R."/>
            <person name="Ravi A."/>
            <person name="Getino M."/>
            <person name="Pursley I."/>
            <person name="Horton D.L."/>
            <person name="Alikhan N.F."/>
            <person name="Baker D."/>
            <person name="Gharbi K."/>
            <person name="Hall N."/>
            <person name="Watson M."/>
            <person name="Adriaenssens E.M."/>
            <person name="Foster-Nyarko E."/>
            <person name="Jarju S."/>
            <person name="Secka A."/>
            <person name="Antonio M."/>
            <person name="Oren A."/>
            <person name="Chaudhuri R.R."/>
            <person name="La Ragione R."/>
            <person name="Hildebrand F."/>
            <person name="Pallen M.J."/>
        </authorList>
    </citation>
    <scope>NUCLEOTIDE SEQUENCE</scope>
    <source>
        <strain evidence="4">CHK183-6373</strain>
    </source>
</reference>
<dbReference type="AlphaFoldDB" id="A0A9D1TBR1"/>
<sequence>MILADKIIRLRKRNGWSQEELAEKMNVSRQAVSKWESAQTIPDLEKILLLSSLFGVTTDYLLKDEMEDEEFTDETDFSVKRITLSQADDFLQWRKSASIQIAAATFLCVIAVIPLLLLGTASTVPAFSLSGNVAGSIGLVSMFVFVAIAATMFLRCGFKNAPYEFIDKEPFEIEYGVASMVKERQKEYRSAYARSNIIATGICILSPVPLLVGAFTENEFLVVIMLAITLLFAGIGAGMFIAAGGRWASMQKLLKEGEYAPQEIRKSRTQETVATAYWLSATAIYLAWSFLSDAWETTWIVWPVAGVLFAGVMAICRLLIDKKNGSDL</sequence>
<dbReference type="InterPro" id="IPR010982">
    <property type="entry name" value="Lambda_DNA-bd_dom_sf"/>
</dbReference>
<feature type="domain" description="HTH cro/C1-type" evidence="3">
    <location>
        <begin position="7"/>
        <end position="61"/>
    </location>
</feature>
<dbReference type="PANTHER" id="PTHR46558:SF13">
    <property type="entry name" value="HTH-TYPE TRANSCRIPTIONAL REGULATOR IMMR"/>
    <property type="match status" value="1"/>
</dbReference>
<proteinExistence type="predicted"/>
<protein>
    <submittedName>
        <fullName evidence="4">Helix-turn-helix transcriptional regulator</fullName>
    </submittedName>
</protein>
<dbReference type="GO" id="GO:0003677">
    <property type="term" value="F:DNA binding"/>
    <property type="evidence" value="ECO:0007669"/>
    <property type="project" value="UniProtKB-KW"/>
</dbReference>
<dbReference type="Proteomes" id="UP000886884">
    <property type="component" value="Unassembled WGS sequence"/>
</dbReference>
<feature type="transmembrane region" description="Helical" evidence="2">
    <location>
        <begin position="191"/>
        <end position="214"/>
    </location>
</feature>
<evidence type="ECO:0000256" key="2">
    <source>
        <dbReference type="SAM" id="Phobius"/>
    </source>
</evidence>